<organism evidence="5 6">
    <name type="scientific">Pseudocohnilembus persalinus</name>
    <name type="common">Ciliate</name>
    <dbReference type="NCBI Taxonomy" id="266149"/>
    <lineage>
        <taxon>Eukaryota</taxon>
        <taxon>Sar</taxon>
        <taxon>Alveolata</taxon>
        <taxon>Ciliophora</taxon>
        <taxon>Intramacronucleata</taxon>
        <taxon>Oligohymenophorea</taxon>
        <taxon>Scuticociliatia</taxon>
        <taxon>Philasterida</taxon>
        <taxon>Pseudocohnilembidae</taxon>
        <taxon>Pseudocohnilembus</taxon>
    </lineage>
</organism>
<dbReference type="InterPro" id="IPR002483">
    <property type="entry name" value="PWI_dom"/>
</dbReference>
<dbReference type="PROSITE" id="PS50102">
    <property type="entry name" value="RRM"/>
    <property type="match status" value="1"/>
</dbReference>
<feature type="compositionally biased region" description="Basic and acidic residues" evidence="2">
    <location>
        <begin position="326"/>
        <end position="339"/>
    </location>
</feature>
<evidence type="ECO:0000259" key="3">
    <source>
        <dbReference type="PROSITE" id="PS50102"/>
    </source>
</evidence>
<dbReference type="Pfam" id="PF01480">
    <property type="entry name" value="PWI"/>
    <property type="match status" value="1"/>
</dbReference>
<dbReference type="AlphaFoldDB" id="A0A0V0QCB8"/>
<comment type="caution">
    <text evidence="5">The sequence shown here is derived from an EMBL/GenBank/DDBJ whole genome shotgun (WGS) entry which is preliminary data.</text>
</comment>
<accession>A0A0V0QCB8</accession>
<evidence type="ECO:0000313" key="5">
    <source>
        <dbReference type="EMBL" id="KRW99775.1"/>
    </source>
</evidence>
<feature type="region of interest" description="Disordered" evidence="2">
    <location>
        <begin position="63"/>
        <end position="117"/>
    </location>
</feature>
<feature type="region of interest" description="Disordered" evidence="2">
    <location>
        <begin position="481"/>
        <end position="506"/>
    </location>
</feature>
<dbReference type="PANTHER" id="PTHR18806:SF4">
    <property type="entry name" value="RNA-BINDING PROTEIN 25"/>
    <property type="match status" value="1"/>
</dbReference>
<evidence type="ECO:0000259" key="4">
    <source>
        <dbReference type="PROSITE" id="PS51025"/>
    </source>
</evidence>
<dbReference type="InterPro" id="IPR012677">
    <property type="entry name" value="Nucleotide-bd_a/b_plait_sf"/>
</dbReference>
<feature type="region of interest" description="Disordered" evidence="2">
    <location>
        <begin position="260"/>
        <end position="407"/>
    </location>
</feature>
<dbReference type="InterPro" id="IPR035979">
    <property type="entry name" value="RBD_domain_sf"/>
</dbReference>
<proteinExistence type="predicted"/>
<dbReference type="InParanoid" id="A0A0V0QCB8"/>
<dbReference type="InterPro" id="IPR000504">
    <property type="entry name" value="RRM_dom"/>
</dbReference>
<sequence>MNINNQDNQQQRPPQMMNPPSIQGMPPMQAPPQGFKPMPGFIPPPNFNMSHMPQMPHMPFNKPMIPPMFPNQQFPNNFQQPPNPYSQQLQQPQQQLPQQTIQQPPAQPPKSSSNDKWKKLWIGGLPSELPDEDIQTLLSKCGDVVSWKRTKNGQGQNNNFGFVEFSQVESVLKCMRILTDYEPFKGNEMKIKPSEQTSIFLSQWQDLKSKEWSMKSQADKMGFPTFSDYLKKDDENIKKEIAEFQETLDVKLQAIKKELEREEEKKEHPREKERDYKKRKYKQELETRGENALDQLLHYEKEKKKLRKKEKEKEKEKIIQNKKKLQKDLEMDSDEERKYIMQKYNYPQRKKVRLREEEKDEDDRKEEEEENRPKRKHIQQPSGPIHQEEMEQEYVNSSRNIRQPENIQKTFQMKEIVLNNNPVDVPINAERQQRMQMTKQEVKQEHVQGFGGDDDEEEEDVTKRQKIHLNLKIPGAISQTQKLESLQQKKQEEQKQEEQKQPQENPLLEIYKNIPKTKEDLFSYKINWPLLAKSDIIEKKIRPYLIQKSKEQLGDEEPNFVKMIVKKLNNFEPAEKIIQKVEVILEEDAEDFVIKLWRNLIFETLKVEKGIIS</sequence>
<feature type="region of interest" description="Disordered" evidence="2">
    <location>
        <begin position="1"/>
        <end position="50"/>
    </location>
</feature>
<dbReference type="Proteomes" id="UP000054937">
    <property type="component" value="Unassembled WGS sequence"/>
</dbReference>
<feature type="compositionally biased region" description="Basic and acidic residues" evidence="2">
    <location>
        <begin position="487"/>
        <end position="501"/>
    </location>
</feature>
<protein>
    <recommendedName>
        <fullName evidence="7">RRM domain-containing protein</fullName>
    </recommendedName>
</protein>
<dbReference type="Gene3D" id="3.30.70.330">
    <property type="match status" value="1"/>
</dbReference>
<reference evidence="5 6" key="1">
    <citation type="journal article" date="2015" name="Sci. Rep.">
        <title>Genome of the facultative scuticociliatosis pathogen Pseudocohnilembus persalinus provides insight into its virulence through horizontal gene transfer.</title>
        <authorList>
            <person name="Xiong J."/>
            <person name="Wang G."/>
            <person name="Cheng J."/>
            <person name="Tian M."/>
            <person name="Pan X."/>
            <person name="Warren A."/>
            <person name="Jiang C."/>
            <person name="Yuan D."/>
            <person name="Miao W."/>
        </authorList>
    </citation>
    <scope>NUCLEOTIDE SEQUENCE [LARGE SCALE GENOMIC DNA]</scope>
    <source>
        <strain evidence="5">36N120E</strain>
    </source>
</reference>
<name>A0A0V0QCB8_PSEPJ</name>
<dbReference type="CDD" id="cd12446">
    <property type="entry name" value="RRM_RBM25"/>
    <property type="match status" value="1"/>
</dbReference>
<dbReference type="OrthoDB" id="446269at2759"/>
<dbReference type="PROSITE" id="PS51025">
    <property type="entry name" value="PWI"/>
    <property type="match status" value="1"/>
</dbReference>
<evidence type="ECO:0000313" key="6">
    <source>
        <dbReference type="Proteomes" id="UP000054937"/>
    </source>
</evidence>
<feature type="compositionally biased region" description="Low complexity" evidence="2">
    <location>
        <begin position="1"/>
        <end position="33"/>
    </location>
</feature>
<evidence type="ECO:0000256" key="1">
    <source>
        <dbReference type="PROSITE-ProRule" id="PRU00176"/>
    </source>
</evidence>
<feature type="compositionally biased region" description="Polar residues" evidence="2">
    <location>
        <begin position="394"/>
        <end position="407"/>
    </location>
</feature>
<dbReference type="PANTHER" id="PTHR18806">
    <property type="entry name" value="RBM25 PROTEIN"/>
    <property type="match status" value="1"/>
</dbReference>
<evidence type="ECO:0008006" key="7">
    <source>
        <dbReference type="Google" id="ProtNLM"/>
    </source>
</evidence>
<feature type="compositionally biased region" description="Basic and acidic residues" evidence="2">
    <location>
        <begin position="260"/>
        <end position="319"/>
    </location>
</feature>
<dbReference type="InterPro" id="IPR052768">
    <property type="entry name" value="RBM25"/>
</dbReference>
<dbReference type="Pfam" id="PF00076">
    <property type="entry name" value="RRM_1"/>
    <property type="match status" value="1"/>
</dbReference>
<dbReference type="SMART" id="SM00311">
    <property type="entry name" value="PWI"/>
    <property type="match status" value="1"/>
</dbReference>
<gene>
    <name evidence="5" type="ORF">PPERSA_07852</name>
</gene>
<feature type="compositionally biased region" description="Acidic residues" evidence="2">
    <location>
        <begin position="358"/>
        <end position="370"/>
    </location>
</feature>
<feature type="domain" description="PWI" evidence="4">
    <location>
        <begin position="519"/>
        <end position="613"/>
    </location>
</feature>
<feature type="compositionally biased region" description="Low complexity" evidence="2">
    <location>
        <begin position="70"/>
        <end position="112"/>
    </location>
</feature>
<dbReference type="SUPFAM" id="SSF54928">
    <property type="entry name" value="RNA-binding domain, RBD"/>
    <property type="match status" value="1"/>
</dbReference>
<dbReference type="GO" id="GO:0003723">
    <property type="term" value="F:RNA binding"/>
    <property type="evidence" value="ECO:0007669"/>
    <property type="project" value="UniProtKB-UniRule"/>
</dbReference>
<dbReference type="Gene3D" id="1.20.1390.10">
    <property type="entry name" value="PWI domain"/>
    <property type="match status" value="1"/>
</dbReference>
<dbReference type="SMART" id="SM00360">
    <property type="entry name" value="RRM"/>
    <property type="match status" value="1"/>
</dbReference>
<feature type="domain" description="RRM" evidence="3">
    <location>
        <begin position="118"/>
        <end position="196"/>
    </location>
</feature>
<evidence type="ECO:0000256" key="2">
    <source>
        <dbReference type="SAM" id="MobiDB-lite"/>
    </source>
</evidence>
<keyword evidence="1" id="KW-0694">RNA-binding</keyword>
<dbReference type="OMA" id="GFCEYQS"/>
<dbReference type="EMBL" id="LDAU01000204">
    <property type="protein sequence ID" value="KRW99775.1"/>
    <property type="molecule type" value="Genomic_DNA"/>
</dbReference>
<dbReference type="InterPro" id="IPR034268">
    <property type="entry name" value="RBM25_RRM"/>
</dbReference>
<keyword evidence="6" id="KW-1185">Reference proteome</keyword>